<evidence type="ECO:0000313" key="2">
    <source>
        <dbReference type="Proteomes" id="UP000198341"/>
    </source>
</evidence>
<dbReference type="PANTHER" id="PTHR13132">
    <property type="entry name" value="ALPHA- 1,6 -FUCOSYLTRANSFERASE"/>
    <property type="match status" value="1"/>
</dbReference>
<sequence>MTTLKKQHNKRMKRRRRLLVLFVLFLLFLFVFFLQRGTETLSYLQRFLIRDPGEDPYEHNSMSRGDVCEDRGFHYDGLSFLDPHKTRLSGTDFEKYEREKNLFQSALCHHQFKTKFDDMRATNAKPLVYADDDPTAGFGSRVLRVCSAFFASVHFGRPFAYAKVGRWTYSKCASRGNDCYFQKITSARTEYETPEGVYRGEGALVKEEEKDEELIWTRGSLDGFQKEHNAGIGWMKDLKKALNGFEMPSGRGGCWVVSQFLYYILHPNEKLDRVLRLEKKRMGWETEERREPVAAIHVRHGDRAQRGHQGSNLQIEQFLARLRKLDPKCKKVLLMTEDGEVIDDAIKNFGKEFHFYYTTIQPRHNDDINRLLKEGKLDPENEIHNALVNLYLAADADYFLGHLSSTWGRVVLLLSYGKYGCFQKMDLMESTWKSRWGFSSCSTEEWEKEAKKFECRN</sequence>
<name>K8EAT4_9CHLO</name>
<dbReference type="eggNOG" id="ENOG502QSTM">
    <property type="taxonomic scope" value="Eukaryota"/>
</dbReference>
<proteinExistence type="predicted"/>
<dbReference type="RefSeq" id="XP_007514614.1">
    <property type="nucleotide sequence ID" value="XM_007514552.1"/>
</dbReference>
<reference evidence="1 2" key="1">
    <citation type="submission" date="2011-10" db="EMBL/GenBank/DDBJ databases">
        <authorList>
            <person name="Genoscope - CEA"/>
        </authorList>
    </citation>
    <scope>NUCLEOTIDE SEQUENCE [LARGE SCALE GENOMIC DNA]</scope>
    <source>
        <strain evidence="1 2">RCC 1105</strain>
    </source>
</reference>
<dbReference type="KEGG" id="bpg:Bathy02g02650"/>
<protein>
    <recommendedName>
        <fullName evidence="3">Alpha-(1,6)-fucosyltransferase</fullName>
    </recommendedName>
</protein>
<dbReference type="EMBL" id="FO082277">
    <property type="protein sequence ID" value="CCO14854.1"/>
    <property type="molecule type" value="Genomic_DNA"/>
</dbReference>
<organism evidence="1 2">
    <name type="scientific">Bathycoccus prasinos</name>
    <dbReference type="NCBI Taxonomy" id="41875"/>
    <lineage>
        <taxon>Eukaryota</taxon>
        <taxon>Viridiplantae</taxon>
        <taxon>Chlorophyta</taxon>
        <taxon>Mamiellophyceae</taxon>
        <taxon>Mamiellales</taxon>
        <taxon>Bathycoccaceae</taxon>
        <taxon>Bathycoccus</taxon>
    </lineage>
</organism>
<dbReference type="GO" id="GO:0046921">
    <property type="term" value="F:alpha-(1-&gt;6)-fucosyltransferase activity"/>
    <property type="evidence" value="ECO:0007669"/>
    <property type="project" value="TreeGrafter"/>
</dbReference>
<dbReference type="OrthoDB" id="2014825at2759"/>
<dbReference type="Gene3D" id="3.40.50.11350">
    <property type="match status" value="1"/>
</dbReference>
<dbReference type="Proteomes" id="UP000198341">
    <property type="component" value="Chromosome 2"/>
</dbReference>
<dbReference type="AlphaFoldDB" id="K8EAT4"/>
<keyword evidence="2" id="KW-1185">Reference proteome</keyword>
<gene>
    <name evidence="1" type="ORF">Bathy02g02650</name>
</gene>
<evidence type="ECO:0000313" key="1">
    <source>
        <dbReference type="EMBL" id="CCO14854.1"/>
    </source>
</evidence>
<dbReference type="GO" id="GO:0006487">
    <property type="term" value="P:protein N-linked glycosylation"/>
    <property type="evidence" value="ECO:0007669"/>
    <property type="project" value="TreeGrafter"/>
</dbReference>
<accession>K8EAT4</accession>
<evidence type="ECO:0008006" key="3">
    <source>
        <dbReference type="Google" id="ProtNLM"/>
    </source>
</evidence>
<dbReference type="PANTHER" id="PTHR13132:SF29">
    <property type="entry name" value="ALPHA-(1,6)-FUCOSYLTRANSFERASE"/>
    <property type="match status" value="1"/>
</dbReference>
<dbReference type="GeneID" id="19017378"/>